<feature type="domain" description="Chalcone isomerase" evidence="1">
    <location>
        <begin position="42"/>
        <end position="180"/>
    </location>
</feature>
<protein>
    <recommendedName>
        <fullName evidence="1">Chalcone isomerase domain-containing protein</fullName>
    </recommendedName>
</protein>
<comment type="caution">
    <text evidence="2">The sequence shown here is derived from an EMBL/GenBank/DDBJ whole genome shotgun (WGS) entry which is preliminary data.</text>
</comment>
<evidence type="ECO:0000313" key="2">
    <source>
        <dbReference type="EMBL" id="MYZ51760.1"/>
    </source>
</evidence>
<name>A0A7C9N260_9BURK</name>
<evidence type="ECO:0000259" key="1">
    <source>
        <dbReference type="Pfam" id="PF16036"/>
    </source>
</evidence>
<dbReference type="Pfam" id="PF16036">
    <property type="entry name" value="Chalcone_3"/>
    <property type="match status" value="1"/>
</dbReference>
<accession>A0A7C9N260</accession>
<dbReference type="InterPro" id="IPR016087">
    <property type="entry name" value="Chalcone_isomerase"/>
</dbReference>
<sequence length="186" mass="19818">MSCSGSAQAQGQALAVTEPVSVTAVAAAADSGRPAPLAGTRLAGQGLLRFWGLEVYQASLWVGPAFRPESFASQPFALELEYRRAFKAGAIAERSIQEMRRLGSFSDSQAQRWQRALQAALPDVRPGDRIVGLHRPGLGARFEQGGRLLGEVADPEFARLFFAIWLSPATSEPTLREALLAGVGPG</sequence>
<reference evidence="2 3" key="1">
    <citation type="submission" date="2019-09" db="EMBL/GenBank/DDBJ databases">
        <title>Identification of Malikia spinosa a prominent benzene-, toluene-, and ethylbenzene-degrading bacterium: enrichment, isolation and whole genome sequencing.</title>
        <authorList>
            <person name="Tancsics A."/>
            <person name="Revesz F."/>
            <person name="Kriszt B."/>
        </authorList>
    </citation>
    <scope>NUCLEOTIDE SEQUENCE [LARGE SCALE GENOMIC DNA]</scope>
    <source>
        <strain evidence="2 3">AB6</strain>
    </source>
</reference>
<dbReference type="Proteomes" id="UP000481947">
    <property type="component" value="Unassembled WGS sequence"/>
</dbReference>
<dbReference type="EMBL" id="VYSB01000005">
    <property type="protein sequence ID" value="MYZ51760.1"/>
    <property type="molecule type" value="Genomic_DNA"/>
</dbReference>
<dbReference type="AlphaFoldDB" id="A0A7C9N260"/>
<gene>
    <name evidence="2" type="ORF">F5985_06325</name>
</gene>
<evidence type="ECO:0000313" key="3">
    <source>
        <dbReference type="Proteomes" id="UP000481947"/>
    </source>
</evidence>
<proteinExistence type="predicted"/>
<organism evidence="2 3">
    <name type="scientific">Malikia spinosa</name>
    <dbReference type="NCBI Taxonomy" id="86180"/>
    <lineage>
        <taxon>Bacteria</taxon>
        <taxon>Pseudomonadati</taxon>
        <taxon>Pseudomonadota</taxon>
        <taxon>Betaproteobacteria</taxon>
        <taxon>Burkholderiales</taxon>
        <taxon>Comamonadaceae</taxon>
        <taxon>Malikia</taxon>
    </lineage>
</organism>